<keyword evidence="3" id="KW-1185">Reference proteome</keyword>
<name>A0ABQ0BTE5_9FIRM</name>
<dbReference type="Pfam" id="PF13347">
    <property type="entry name" value="MFS_2"/>
    <property type="match status" value="1"/>
</dbReference>
<dbReference type="InterPro" id="IPR001927">
    <property type="entry name" value="Na/Gal_symport"/>
</dbReference>
<feature type="transmembrane region" description="Helical" evidence="1">
    <location>
        <begin position="241"/>
        <end position="266"/>
    </location>
</feature>
<dbReference type="Proteomes" id="UP001600941">
    <property type="component" value="Unassembled WGS sequence"/>
</dbReference>
<keyword evidence="1" id="KW-0472">Membrane</keyword>
<dbReference type="Gene3D" id="1.20.1250.20">
    <property type="entry name" value="MFS general substrate transporter like domains"/>
    <property type="match status" value="2"/>
</dbReference>
<keyword evidence="1" id="KW-1133">Transmembrane helix</keyword>
<sequence length="462" mass="50243">MEKRKEKLGGYLKVSYGLADLGFIFMVTMSNTYLLMFYTDVAGITAAAAGTLMMVGRIIDSCSPPVIGAVIEKSHMKWGKYRSWLIIGAPLIFVTNALMFLNNRISMPAKAVLACIVYAVFCISTNIAYTGYTSMNSSLTNDQKERVQLSTFRGQGNALGKCLAGFLLIPLITILGGGKEMNAGGFFLASIVAGIMCVLLYGNLVWASKGKDIQSMPGDSGKKDSLKAGEMLGLVLKNRNLMLLFLTDVTRILSMLVMYAMFPYFFKYVVHDINGAAPFFGVVNILAFVGASSVPFVTRFLSKRNAYITGNLVLAAGMILAILFSSSVTAIIALISVGYIGYSWGNVVNTSMYADTVDYGEWKTGKNARGLYFSMFQLSIKIAAVFSTAIAGFGLSMVGYVANTEPTEQVIRGIRVISMGLPAGLLILGAVLLVFFDLSQKKMEKIHEELSQRKAENKQQME</sequence>
<dbReference type="SUPFAM" id="SSF103473">
    <property type="entry name" value="MFS general substrate transporter"/>
    <property type="match status" value="1"/>
</dbReference>
<feature type="transmembrane region" description="Helical" evidence="1">
    <location>
        <begin position="35"/>
        <end position="55"/>
    </location>
</feature>
<evidence type="ECO:0000313" key="3">
    <source>
        <dbReference type="Proteomes" id="UP001600941"/>
    </source>
</evidence>
<dbReference type="RefSeq" id="WP_227210781.1">
    <property type="nucleotide sequence ID" value="NZ_BAABZQ010000001.1"/>
</dbReference>
<reference evidence="2 3" key="1">
    <citation type="submission" date="2024-04" db="EMBL/GenBank/DDBJ databases">
        <title>Defined microbial consortia suppress multidrug-resistant proinflammatory Enterobacteriaceae via ecological control.</title>
        <authorList>
            <person name="Furuichi M."/>
            <person name="Kawaguchi T."/>
            <person name="Pust M."/>
            <person name="Yasuma K."/>
            <person name="Plichta D."/>
            <person name="Hasegawa N."/>
            <person name="Ohya T."/>
            <person name="Bhattarai S."/>
            <person name="Sasajima S."/>
            <person name="Aoto Y."/>
            <person name="Tuganbaev T."/>
            <person name="Yaginuma M."/>
            <person name="Ueda M."/>
            <person name="Okahashi N."/>
            <person name="Amafuji K."/>
            <person name="Kiridooshi Y."/>
            <person name="Sugita K."/>
            <person name="Strazar M."/>
            <person name="Skelly A."/>
            <person name="Suda W."/>
            <person name="Hattori M."/>
            <person name="Nakamoto N."/>
            <person name="Caballero S."/>
            <person name="Norman J."/>
            <person name="Olle B."/>
            <person name="Tanoue T."/>
            <person name="Arita M."/>
            <person name="Bucci V."/>
            <person name="Atarashi K."/>
            <person name="Xavier R."/>
            <person name="Honda K."/>
        </authorList>
    </citation>
    <scope>NUCLEOTIDE SEQUENCE [LARGE SCALE GENOMIC DNA]</scope>
    <source>
        <strain evidence="3">k34-0107-D12</strain>
    </source>
</reference>
<gene>
    <name evidence="2" type="ORF">K340107D12_26340</name>
</gene>
<proteinExistence type="predicted"/>
<dbReference type="InterPro" id="IPR039672">
    <property type="entry name" value="MFS_2"/>
</dbReference>
<evidence type="ECO:0000256" key="1">
    <source>
        <dbReference type="SAM" id="Phobius"/>
    </source>
</evidence>
<comment type="caution">
    <text evidence="2">The sequence shown here is derived from an EMBL/GenBank/DDBJ whole genome shotgun (WGS) entry which is preliminary data.</text>
</comment>
<feature type="transmembrane region" description="Helical" evidence="1">
    <location>
        <begin position="382"/>
        <end position="402"/>
    </location>
</feature>
<dbReference type="EMBL" id="BAABZQ010000001">
    <property type="protein sequence ID" value="GAA6499818.1"/>
    <property type="molecule type" value="Genomic_DNA"/>
</dbReference>
<feature type="transmembrane region" description="Helical" evidence="1">
    <location>
        <begin position="183"/>
        <end position="206"/>
    </location>
</feature>
<feature type="transmembrane region" description="Helical" evidence="1">
    <location>
        <begin position="107"/>
        <end position="129"/>
    </location>
</feature>
<dbReference type="PANTHER" id="PTHR11328:SF24">
    <property type="entry name" value="MAJOR FACILITATOR SUPERFAMILY (MFS) PROFILE DOMAIN-CONTAINING PROTEIN"/>
    <property type="match status" value="1"/>
</dbReference>
<accession>A0ABQ0BTE5</accession>
<feature type="transmembrane region" description="Helical" evidence="1">
    <location>
        <begin position="83"/>
        <end position="101"/>
    </location>
</feature>
<feature type="transmembrane region" description="Helical" evidence="1">
    <location>
        <begin position="158"/>
        <end position="177"/>
    </location>
</feature>
<feature type="transmembrane region" description="Helical" evidence="1">
    <location>
        <begin position="313"/>
        <end position="342"/>
    </location>
</feature>
<feature type="transmembrane region" description="Helical" evidence="1">
    <location>
        <begin position="414"/>
        <end position="436"/>
    </location>
</feature>
<evidence type="ECO:0000313" key="2">
    <source>
        <dbReference type="EMBL" id="GAA6499818.1"/>
    </source>
</evidence>
<keyword evidence="1" id="KW-0812">Transmembrane</keyword>
<feature type="transmembrane region" description="Helical" evidence="1">
    <location>
        <begin position="278"/>
        <end position="301"/>
    </location>
</feature>
<dbReference type="PANTHER" id="PTHR11328">
    <property type="entry name" value="MAJOR FACILITATOR SUPERFAMILY DOMAIN-CONTAINING PROTEIN"/>
    <property type="match status" value="1"/>
</dbReference>
<organism evidence="2 3">
    <name type="scientific">Blautia parvula</name>
    <dbReference type="NCBI Taxonomy" id="2877527"/>
    <lineage>
        <taxon>Bacteria</taxon>
        <taxon>Bacillati</taxon>
        <taxon>Bacillota</taxon>
        <taxon>Clostridia</taxon>
        <taxon>Lachnospirales</taxon>
        <taxon>Lachnospiraceae</taxon>
        <taxon>Blautia</taxon>
    </lineage>
</organism>
<feature type="transmembrane region" description="Helical" evidence="1">
    <location>
        <begin position="12"/>
        <end position="29"/>
    </location>
</feature>
<dbReference type="InterPro" id="IPR036259">
    <property type="entry name" value="MFS_trans_sf"/>
</dbReference>
<protein>
    <submittedName>
        <fullName evidence="2">MFS transporter</fullName>
    </submittedName>
</protein>
<dbReference type="NCBIfam" id="TIGR00792">
    <property type="entry name" value="gph"/>
    <property type="match status" value="1"/>
</dbReference>